<dbReference type="Gene3D" id="1.10.238.10">
    <property type="entry name" value="EF-hand"/>
    <property type="match status" value="1"/>
</dbReference>
<name>A0A812T4L9_9DINO</name>
<keyword evidence="5" id="KW-1185">Reference proteome</keyword>
<accession>A0A812T4L9</accession>
<reference evidence="4" key="1">
    <citation type="submission" date="2021-02" db="EMBL/GenBank/DDBJ databases">
        <authorList>
            <person name="Dougan E. K."/>
            <person name="Rhodes N."/>
            <person name="Thang M."/>
            <person name="Chan C."/>
        </authorList>
    </citation>
    <scope>NUCLEOTIDE SEQUENCE</scope>
</reference>
<dbReference type="InterPro" id="IPR011992">
    <property type="entry name" value="EF-hand-dom_pair"/>
</dbReference>
<organism evidence="4 5">
    <name type="scientific">Symbiodinium necroappetens</name>
    <dbReference type="NCBI Taxonomy" id="1628268"/>
    <lineage>
        <taxon>Eukaryota</taxon>
        <taxon>Sar</taxon>
        <taxon>Alveolata</taxon>
        <taxon>Dinophyceae</taxon>
        <taxon>Suessiales</taxon>
        <taxon>Symbiodiniaceae</taxon>
        <taxon>Symbiodinium</taxon>
    </lineage>
</organism>
<sequence>MLKRRFASQAIRDADPQNARVISFEVFQKVLGDFFQDLQVSVGDLRAIFDLFRQPHVNQLPYDEFFLALKEEISQARRAAIRQAFRRLDVASEGLVDLGVLLRSFNANRHPQVSAGTRTAEEVLEEFADTLKDHISFRRGQRSYPTNLVAWEEFEDYYKSISGCFASDEDFTSVLAKVWDLDKAFDAAVETRAALARPAAGAPQKVRTGLHHWQTNTLPMTVTHHKVDMVTKIEDVMQRTRAQITRRGLRAAVDVVQHFYAADDDVDDQLDTYEFRQACRKAGLSFREAEEAGSSTAPALCAPL</sequence>
<gene>
    <name evidence="4" type="ORF">SNEC2469_LOCUS14574</name>
</gene>
<dbReference type="AlphaFoldDB" id="A0A812T4L9"/>
<protein>
    <recommendedName>
        <fullName evidence="6">EF-hand domain-containing protein</fullName>
    </recommendedName>
</protein>
<keyword evidence="3" id="KW-0106">Calcium</keyword>
<evidence type="ECO:0000313" key="4">
    <source>
        <dbReference type="EMBL" id="CAE7510358.1"/>
    </source>
</evidence>
<dbReference type="InterPro" id="IPR051581">
    <property type="entry name" value="Ca-bind"/>
</dbReference>
<proteinExistence type="predicted"/>
<evidence type="ECO:0000313" key="5">
    <source>
        <dbReference type="Proteomes" id="UP000601435"/>
    </source>
</evidence>
<keyword evidence="1" id="KW-0479">Metal-binding</keyword>
<dbReference type="PANTHER" id="PTHR34524">
    <property type="entry name" value="CALCYPHOSIN"/>
    <property type="match status" value="1"/>
</dbReference>
<dbReference type="OrthoDB" id="425778at2759"/>
<evidence type="ECO:0000256" key="2">
    <source>
        <dbReference type="ARBA" id="ARBA00022737"/>
    </source>
</evidence>
<dbReference type="GO" id="GO:0046872">
    <property type="term" value="F:metal ion binding"/>
    <property type="evidence" value="ECO:0007669"/>
    <property type="project" value="UniProtKB-KW"/>
</dbReference>
<comment type="caution">
    <text evidence="4">The sequence shown here is derived from an EMBL/GenBank/DDBJ whole genome shotgun (WGS) entry which is preliminary data.</text>
</comment>
<dbReference type="Proteomes" id="UP000601435">
    <property type="component" value="Unassembled WGS sequence"/>
</dbReference>
<keyword evidence="2" id="KW-0677">Repeat</keyword>
<dbReference type="SUPFAM" id="SSF47473">
    <property type="entry name" value="EF-hand"/>
    <property type="match status" value="1"/>
</dbReference>
<evidence type="ECO:0000256" key="3">
    <source>
        <dbReference type="ARBA" id="ARBA00022837"/>
    </source>
</evidence>
<evidence type="ECO:0000256" key="1">
    <source>
        <dbReference type="ARBA" id="ARBA00022723"/>
    </source>
</evidence>
<dbReference type="EMBL" id="CAJNJA010023397">
    <property type="protein sequence ID" value="CAE7510358.1"/>
    <property type="molecule type" value="Genomic_DNA"/>
</dbReference>
<dbReference type="PANTHER" id="PTHR34524:SF15">
    <property type="entry name" value="EF-HAND DOMAIN-CONTAINING PROTEIN"/>
    <property type="match status" value="1"/>
</dbReference>
<evidence type="ECO:0008006" key="6">
    <source>
        <dbReference type="Google" id="ProtNLM"/>
    </source>
</evidence>